<keyword evidence="3" id="KW-0472">Membrane</keyword>
<feature type="chain" id="PRO_5038815200" evidence="7">
    <location>
        <begin position="22"/>
        <end position="551"/>
    </location>
</feature>
<feature type="signal peptide" evidence="7">
    <location>
        <begin position="1"/>
        <end position="21"/>
    </location>
</feature>
<dbReference type="RefSeq" id="WP_069158762.1">
    <property type="nucleotide sequence ID" value="NZ_DBFYTC010000266.1"/>
</dbReference>
<comment type="caution">
    <text evidence="8">The sequence shown here is derived from an EMBL/GenBank/DDBJ whole genome shotgun (WGS) entry which is preliminary data.</text>
</comment>
<evidence type="ECO:0000256" key="6">
    <source>
        <dbReference type="SAM" id="MobiDB-lite"/>
    </source>
</evidence>
<dbReference type="InterPro" id="IPR006059">
    <property type="entry name" value="SBP"/>
</dbReference>
<organism evidence="8 9">
    <name type="scientific">Eisenbergiella tayi</name>
    <dbReference type="NCBI Taxonomy" id="1432052"/>
    <lineage>
        <taxon>Bacteria</taxon>
        <taxon>Bacillati</taxon>
        <taxon>Bacillota</taxon>
        <taxon>Clostridia</taxon>
        <taxon>Lachnospirales</taxon>
        <taxon>Lachnospiraceae</taxon>
        <taxon>Eisenbergiella</taxon>
    </lineage>
</organism>
<evidence type="ECO:0000256" key="3">
    <source>
        <dbReference type="ARBA" id="ARBA00023136"/>
    </source>
</evidence>
<evidence type="ECO:0000256" key="1">
    <source>
        <dbReference type="ARBA" id="ARBA00022475"/>
    </source>
</evidence>
<evidence type="ECO:0000256" key="7">
    <source>
        <dbReference type="SAM" id="SignalP"/>
    </source>
</evidence>
<evidence type="ECO:0000256" key="2">
    <source>
        <dbReference type="ARBA" id="ARBA00022729"/>
    </source>
</evidence>
<evidence type="ECO:0000256" key="5">
    <source>
        <dbReference type="ARBA" id="ARBA00023288"/>
    </source>
</evidence>
<reference evidence="8 9" key="1">
    <citation type="submission" date="2016-07" db="EMBL/GenBank/DDBJ databases">
        <title>Characterization of isolates of Eisenbergiella tayi derived from blood cultures, using whole genome sequencing.</title>
        <authorList>
            <person name="Burdz T."/>
            <person name="Wiebe D."/>
            <person name="Huynh C."/>
            <person name="Bernard K."/>
        </authorList>
    </citation>
    <scope>NUCLEOTIDE SEQUENCE [LARGE SCALE GENOMIC DNA]</scope>
    <source>
        <strain evidence="8 9">NML 120489</strain>
    </source>
</reference>
<keyword evidence="2 7" id="KW-0732">Signal</keyword>
<protein>
    <submittedName>
        <fullName evidence="8">Lipoprotein LipO</fullName>
    </submittedName>
</protein>
<keyword evidence="5 8" id="KW-0449">Lipoprotein</keyword>
<dbReference type="Gene3D" id="3.40.190.10">
    <property type="entry name" value="Periplasmic binding protein-like II"/>
    <property type="match status" value="2"/>
</dbReference>
<evidence type="ECO:0000313" key="8">
    <source>
        <dbReference type="EMBL" id="ODM09354.1"/>
    </source>
</evidence>
<dbReference type="PROSITE" id="PS51257">
    <property type="entry name" value="PROKAR_LIPOPROTEIN"/>
    <property type="match status" value="1"/>
</dbReference>
<dbReference type="SUPFAM" id="SSF53850">
    <property type="entry name" value="Periplasmic binding protein-like II"/>
    <property type="match status" value="1"/>
</dbReference>
<dbReference type="Proteomes" id="UP000095003">
    <property type="component" value="Unassembled WGS sequence"/>
</dbReference>
<dbReference type="GeneID" id="93302980"/>
<dbReference type="InterPro" id="IPR050490">
    <property type="entry name" value="Bact_solute-bd_prot1"/>
</dbReference>
<name>A0A1E3AL10_9FIRM</name>
<accession>A0A1E3AL10</accession>
<dbReference type="PANTHER" id="PTHR43649:SF33">
    <property type="entry name" value="POLYGALACTURONAN_RHAMNOGALACTURONAN-BINDING PROTEIN YTCQ"/>
    <property type="match status" value="1"/>
</dbReference>
<dbReference type="PATRIC" id="fig|1432052.3.peg.5654"/>
<sequence length="551" mass="62280">MKKNRLIAAVAAAALVVSGLAGCGSSASTESAQTVPAGTETESSVQKSSEAVNKTGYPIMNEDYTFKIVYAVGSTDKIGGWENKDFVKKIEEDTGLKIQWVGIPEASYNDQVAIMIAAGDLPDAFIGQIPNFAQFLDSFVKMNDMIDDYAPSLKEFFDKYPNIKLAGMFPDGSIYGLPEVQLDGYVAGKSLAINKKWLDAVGMEMPETADELFDVLMAFKTQDPNGNGQADEIPFAFYKDRKFDILKSAFGFAGYDEKDYKYPYLQVVDGKVDFYPVSENYHAYLQYLNKLYSNGLIDPNGFIQEEVDMIAKGTNDQIGVFPNYSYDDITVGDYAGDYTYLLPLKDSNGERHYQPSAWSGTVIVNQFAITNNCPYPEAMLRLYDYINSSFDNRLLFGWGPKDMAWVDNGDGTISKKADPVLEGYNSYAEVRHTLSMGIKGIFLWTEEDNAKFAVTSDREIKYMERQEPYMDCAVKEFLPEGQDYPENTQEINVLLTELRTYMDNFMAESVMNGIDDAKWQKHLEDCRKFSYERYTELNQEYYDRMMKLAEE</sequence>
<dbReference type="Pfam" id="PF01547">
    <property type="entry name" value="SBP_bac_1"/>
    <property type="match status" value="1"/>
</dbReference>
<dbReference type="AlphaFoldDB" id="A0A1E3AL10"/>
<dbReference type="EMBL" id="MCGI01000005">
    <property type="protein sequence ID" value="ODM09354.1"/>
    <property type="molecule type" value="Genomic_DNA"/>
</dbReference>
<evidence type="ECO:0000256" key="4">
    <source>
        <dbReference type="ARBA" id="ARBA00023139"/>
    </source>
</evidence>
<proteinExistence type="predicted"/>
<keyword evidence="1" id="KW-1003">Cell membrane</keyword>
<keyword evidence="4" id="KW-0564">Palmitate</keyword>
<evidence type="ECO:0000313" key="9">
    <source>
        <dbReference type="Proteomes" id="UP000095003"/>
    </source>
</evidence>
<gene>
    <name evidence="8" type="primary">lipO_54</name>
    <name evidence="8" type="ORF">BEH84_05104</name>
</gene>
<dbReference type="PANTHER" id="PTHR43649">
    <property type="entry name" value="ARABINOSE-BINDING PROTEIN-RELATED"/>
    <property type="match status" value="1"/>
</dbReference>
<feature type="region of interest" description="Disordered" evidence="6">
    <location>
        <begin position="27"/>
        <end position="49"/>
    </location>
</feature>